<protein>
    <recommendedName>
        <fullName evidence="3">Regulatory protein, RpfE type</fullName>
    </recommendedName>
</protein>
<reference evidence="2" key="1">
    <citation type="journal article" date="2019" name="Int. J. Syst. Evol. Microbiol.">
        <title>The Global Catalogue of Microorganisms (GCM) 10K type strain sequencing project: providing services to taxonomists for standard genome sequencing and annotation.</title>
        <authorList>
            <consortium name="The Broad Institute Genomics Platform"/>
            <consortium name="The Broad Institute Genome Sequencing Center for Infectious Disease"/>
            <person name="Wu L."/>
            <person name="Ma J."/>
        </authorList>
    </citation>
    <scope>NUCLEOTIDE SEQUENCE [LARGE SCALE GENOMIC DNA]</scope>
    <source>
        <strain evidence="2">NBRC 105857</strain>
    </source>
</reference>
<accession>A0ABQ5YM60</accession>
<gene>
    <name evidence="1" type="ORF">GCM10007875_01380</name>
</gene>
<evidence type="ECO:0000313" key="2">
    <source>
        <dbReference type="Proteomes" id="UP001156664"/>
    </source>
</evidence>
<evidence type="ECO:0000313" key="1">
    <source>
        <dbReference type="EMBL" id="GLR25051.1"/>
    </source>
</evidence>
<proteinExistence type="predicted"/>
<dbReference type="Proteomes" id="UP001156664">
    <property type="component" value="Unassembled WGS sequence"/>
</dbReference>
<organism evidence="1 2">
    <name type="scientific">Limnobacter litoralis</name>
    <dbReference type="NCBI Taxonomy" id="481366"/>
    <lineage>
        <taxon>Bacteria</taxon>
        <taxon>Pseudomonadati</taxon>
        <taxon>Pseudomonadota</taxon>
        <taxon>Betaproteobacteria</taxon>
        <taxon>Burkholderiales</taxon>
        <taxon>Burkholderiaceae</taxon>
        <taxon>Limnobacter</taxon>
    </lineage>
</organism>
<keyword evidence="2" id="KW-1185">Reference proteome</keyword>
<comment type="caution">
    <text evidence="1">The sequence shown here is derived from an EMBL/GenBank/DDBJ whole genome shotgun (WGS) entry which is preliminary data.</text>
</comment>
<name>A0ABQ5YM60_9BURK</name>
<dbReference type="EMBL" id="BSOJ01000002">
    <property type="protein sequence ID" value="GLR25051.1"/>
    <property type="molecule type" value="Genomic_DNA"/>
</dbReference>
<sequence>MCVFVPNILLPEELLARVPEAQKATMQQTLPDGLKRSLARCGNSPYTSAGQLDRLEAWLMHHLDDALPEKFEHYPPWAMMNSSAPAFTQFWGSVGNLEVTRDGVRFTPPELLQITERDLQKFWTVVSPILKRHGWSFGQSHVDLVEWHQLLRSEKPLPMEQASPWSVQSVRLSDYLPLNDECADWRQMWHALQVELHNAEFNTQREQRGLKPLNALWFWGGGQPWIAKKPLPRVYSVSADGVYELAKMTDDADEAVNRFVFWLNLLELMNPTQDEQPPTCRPSLYCVQFEGWGGAADALQVLESEVIQPMKMAGLAFEWVLLGLNGWRTLHATWVERLRFWRRQPDWQWLSEPADELAPDEADLRAAWAAGQRDQAAIDSQWDPS</sequence>
<evidence type="ECO:0008006" key="3">
    <source>
        <dbReference type="Google" id="ProtNLM"/>
    </source>
</evidence>